<name>A0ABV7M0T2_9GAMM</name>
<dbReference type="RefSeq" id="WP_019017311.1">
    <property type="nucleotide sequence ID" value="NZ_BMXD01000003.1"/>
</dbReference>
<dbReference type="InterPro" id="IPR009506">
    <property type="entry name" value="YjiS-like"/>
</dbReference>
<gene>
    <name evidence="2" type="ORF">ACFOEI_07250</name>
</gene>
<evidence type="ECO:0000259" key="1">
    <source>
        <dbReference type="Pfam" id="PF06568"/>
    </source>
</evidence>
<proteinExistence type="predicted"/>
<dbReference type="Proteomes" id="UP001595640">
    <property type="component" value="Unassembled WGS sequence"/>
</dbReference>
<dbReference type="Pfam" id="PF06568">
    <property type="entry name" value="YjiS-like"/>
    <property type="match status" value="1"/>
</dbReference>
<evidence type="ECO:0000313" key="3">
    <source>
        <dbReference type="Proteomes" id="UP001595640"/>
    </source>
</evidence>
<dbReference type="EMBL" id="JBHRUH010000012">
    <property type="protein sequence ID" value="MFC3291862.1"/>
    <property type="molecule type" value="Genomic_DNA"/>
</dbReference>
<organism evidence="2 3">
    <name type="scientific">Modicisalibacter luteus</name>
    <dbReference type="NCBI Taxonomy" id="453962"/>
    <lineage>
        <taxon>Bacteria</taxon>
        <taxon>Pseudomonadati</taxon>
        <taxon>Pseudomonadota</taxon>
        <taxon>Gammaproteobacteria</taxon>
        <taxon>Oceanospirillales</taxon>
        <taxon>Halomonadaceae</taxon>
        <taxon>Modicisalibacter</taxon>
    </lineage>
</organism>
<reference evidence="3" key="1">
    <citation type="journal article" date="2019" name="Int. J. Syst. Evol. Microbiol.">
        <title>The Global Catalogue of Microorganisms (GCM) 10K type strain sequencing project: providing services to taxonomists for standard genome sequencing and annotation.</title>
        <authorList>
            <consortium name="The Broad Institute Genomics Platform"/>
            <consortium name="The Broad Institute Genome Sequencing Center for Infectious Disease"/>
            <person name="Wu L."/>
            <person name="Ma J."/>
        </authorList>
    </citation>
    <scope>NUCLEOTIDE SEQUENCE [LARGE SCALE GENOMIC DNA]</scope>
    <source>
        <strain evidence="3">KCTC 12847</strain>
    </source>
</reference>
<accession>A0ABV7M0T2</accession>
<protein>
    <submittedName>
        <fullName evidence="2">DUF1127 domain-containing protein</fullName>
    </submittedName>
</protein>
<feature type="domain" description="YjiS-like" evidence="1">
    <location>
        <begin position="17"/>
        <end position="40"/>
    </location>
</feature>
<keyword evidence="3" id="KW-1185">Reference proteome</keyword>
<evidence type="ECO:0000313" key="2">
    <source>
        <dbReference type="EMBL" id="MFC3291862.1"/>
    </source>
</evidence>
<comment type="caution">
    <text evidence="2">The sequence shown here is derived from an EMBL/GenBank/DDBJ whole genome shotgun (WGS) entry which is preliminary data.</text>
</comment>
<sequence length="88" mass="9865">MNIAGWFARIRKAVTIAHRHRSNYRTLAHLDDHLLRDIGLYVDQGIVRPLHPKTTETNVPMVAPRNEDALEKVETPLKVCPACGATLA</sequence>